<dbReference type="PANTHER" id="PTHR11328:SF36">
    <property type="entry name" value="MELIBIOSE PERMEASE"/>
    <property type="match status" value="1"/>
</dbReference>
<feature type="transmembrane region" description="Helical" evidence="9">
    <location>
        <begin position="154"/>
        <end position="177"/>
    </location>
</feature>
<feature type="transmembrane region" description="Helical" evidence="9">
    <location>
        <begin position="47"/>
        <end position="68"/>
    </location>
</feature>
<gene>
    <name evidence="10" type="ORF">GCM10009775_02390</name>
</gene>
<feature type="transmembrane region" description="Helical" evidence="9">
    <location>
        <begin position="89"/>
        <end position="107"/>
    </location>
</feature>
<dbReference type="Gene3D" id="1.20.1250.20">
    <property type="entry name" value="MFS general substrate transporter like domains"/>
    <property type="match status" value="1"/>
</dbReference>
<proteinExistence type="predicted"/>
<feature type="transmembrane region" description="Helical" evidence="9">
    <location>
        <begin position="189"/>
        <end position="211"/>
    </location>
</feature>
<dbReference type="InterPro" id="IPR001927">
    <property type="entry name" value="Na/Gal_symport"/>
</dbReference>
<sequence>MSMAVARSITPRAQRVAVVTAGFGQNAVLTMVTTFILVYLIEYAHVSAAGIAVVTGIITATKVFDAFADPVMGSLIDLTRTRWGKFRPYILFSAVPVAVLSALLFSAPDATEPAKLVFFGVCYFLWGIAYTMCDVPYWGLIGSAFPDSRERAGVISNVRAFGAISLGIVTLGMPWIARWLSFGDDTTAFGWSLAAALVAVVGMGLYLLAFFRTRERATSALSERLTMRVLFGTLVKNTPLLMVLLGSILGFGRLIVQAGGAVFVVIAYGDEGYFTLIGAAIIVGMVLSSFLAPLLLRLATGKSLIIWSTAAAVVLYLAMYVVGFANLIAVLVFIFLTGLTLGIFVVVQTTMIADAVDDVERRTGVRNDGISFSTLTFVSKIMNALAVLAFGIFIVAAGYGADSAVTPEMQAIVWASITLVPAISCLISIVPFAFYRIGLPARGEVLAKAGSQA</sequence>
<evidence type="ECO:0000256" key="8">
    <source>
        <dbReference type="ARBA" id="ARBA00023136"/>
    </source>
</evidence>
<comment type="caution">
    <text evidence="10">The sequence shown here is derived from an EMBL/GenBank/DDBJ whole genome shotgun (WGS) entry which is preliminary data.</text>
</comment>
<protein>
    <submittedName>
        <fullName evidence="10">MFS transporter</fullName>
    </submittedName>
</protein>
<keyword evidence="6" id="KW-0769">Symport</keyword>
<feature type="transmembrane region" description="Helical" evidence="9">
    <location>
        <begin position="328"/>
        <end position="356"/>
    </location>
</feature>
<dbReference type="Pfam" id="PF13347">
    <property type="entry name" value="MFS_2"/>
    <property type="match status" value="1"/>
</dbReference>
<dbReference type="PROSITE" id="PS00872">
    <property type="entry name" value="NA_GALACTOSIDE_SYMP"/>
    <property type="match status" value="1"/>
</dbReference>
<keyword evidence="5 9" id="KW-0812">Transmembrane</keyword>
<dbReference type="NCBIfam" id="TIGR00792">
    <property type="entry name" value="gph"/>
    <property type="match status" value="1"/>
</dbReference>
<dbReference type="InterPro" id="IPR018043">
    <property type="entry name" value="Na/Gal_symport_CS"/>
</dbReference>
<keyword evidence="3" id="KW-1003">Cell membrane</keyword>
<feature type="transmembrane region" description="Helical" evidence="9">
    <location>
        <begin position="304"/>
        <end position="322"/>
    </location>
</feature>
<name>A0ABN2P693_9MICO</name>
<comment type="subcellular location">
    <subcellularLocation>
        <location evidence="1">Cell membrane</location>
        <topology evidence="1">Multi-pass membrane protein</topology>
    </subcellularLocation>
</comment>
<keyword evidence="2" id="KW-0813">Transport</keyword>
<reference evidence="10 11" key="1">
    <citation type="journal article" date="2019" name="Int. J. Syst. Evol. Microbiol.">
        <title>The Global Catalogue of Microorganisms (GCM) 10K type strain sequencing project: providing services to taxonomists for standard genome sequencing and annotation.</title>
        <authorList>
            <consortium name="The Broad Institute Genomics Platform"/>
            <consortium name="The Broad Institute Genome Sequencing Center for Infectious Disease"/>
            <person name="Wu L."/>
            <person name="Ma J."/>
        </authorList>
    </citation>
    <scope>NUCLEOTIDE SEQUENCE [LARGE SCALE GENOMIC DNA]</scope>
    <source>
        <strain evidence="10 11">JCM 14900</strain>
    </source>
</reference>
<evidence type="ECO:0000256" key="4">
    <source>
        <dbReference type="ARBA" id="ARBA00022597"/>
    </source>
</evidence>
<dbReference type="SUPFAM" id="SSF103473">
    <property type="entry name" value="MFS general substrate transporter"/>
    <property type="match status" value="1"/>
</dbReference>
<dbReference type="PANTHER" id="PTHR11328">
    <property type="entry name" value="MAJOR FACILITATOR SUPERFAMILY DOMAIN-CONTAINING PROTEIN"/>
    <property type="match status" value="1"/>
</dbReference>
<feature type="transmembrane region" description="Helical" evidence="9">
    <location>
        <begin position="377"/>
        <end position="399"/>
    </location>
</feature>
<dbReference type="InterPro" id="IPR039672">
    <property type="entry name" value="MFS_2"/>
</dbReference>
<evidence type="ECO:0000313" key="10">
    <source>
        <dbReference type="EMBL" id="GAA1913283.1"/>
    </source>
</evidence>
<dbReference type="EMBL" id="BAAAOF010000001">
    <property type="protein sequence ID" value="GAA1913283.1"/>
    <property type="molecule type" value="Genomic_DNA"/>
</dbReference>
<keyword evidence="4" id="KW-0762">Sugar transport</keyword>
<evidence type="ECO:0000313" key="11">
    <source>
        <dbReference type="Proteomes" id="UP001501343"/>
    </source>
</evidence>
<dbReference type="InterPro" id="IPR036259">
    <property type="entry name" value="MFS_trans_sf"/>
</dbReference>
<keyword evidence="7 9" id="KW-1133">Transmembrane helix</keyword>
<evidence type="ECO:0000256" key="3">
    <source>
        <dbReference type="ARBA" id="ARBA00022475"/>
    </source>
</evidence>
<evidence type="ECO:0000256" key="1">
    <source>
        <dbReference type="ARBA" id="ARBA00004651"/>
    </source>
</evidence>
<dbReference type="Proteomes" id="UP001501343">
    <property type="component" value="Unassembled WGS sequence"/>
</dbReference>
<evidence type="ECO:0000256" key="2">
    <source>
        <dbReference type="ARBA" id="ARBA00022448"/>
    </source>
</evidence>
<evidence type="ECO:0000256" key="7">
    <source>
        <dbReference type="ARBA" id="ARBA00022989"/>
    </source>
</evidence>
<keyword evidence="8 9" id="KW-0472">Membrane</keyword>
<evidence type="ECO:0000256" key="6">
    <source>
        <dbReference type="ARBA" id="ARBA00022847"/>
    </source>
</evidence>
<feature type="transmembrane region" description="Helical" evidence="9">
    <location>
        <begin position="240"/>
        <end position="267"/>
    </location>
</feature>
<keyword evidence="11" id="KW-1185">Reference proteome</keyword>
<evidence type="ECO:0000256" key="5">
    <source>
        <dbReference type="ARBA" id="ARBA00022692"/>
    </source>
</evidence>
<feature type="transmembrane region" description="Helical" evidence="9">
    <location>
        <begin position="411"/>
        <end position="435"/>
    </location>
</feature>
<evidence type="ECO:0000256" key="9">
    <source>
        <dbReference type="SAM" id="Phobius"/>
    </source>
</evidence>
<accession>A0ABN2P693</accession>
<feature type="transmembrane region" description="Helical" evidence="9">
    <location>
        <begin position="16"/>
        <end position="41"/>
    </location>
</feature>
<organism evidence="10 11">
    <name type="scientific">Microbacterium aoyamense</name>
    <dbReference type="NCBI Taxonomy" id="344166"/>
    <lineage>
        <taxon>Bacteria</taxon>
        <taxon>Bacillati</taxon>
        <taxon>Actinomycetota</taxon>
        <taxon>Actinomycetes</taxon>
        <taxon>Micrococcales</taxon>
        <taxon>Microbacteriaceae</taxon>
        <taxon>Microbacterium</taxon>
    </lineage>
</organism>
<feature type="transmembrane region" description="Helical" evidence="9">
    <location>
        <begin position="273"/>
        <end position="292"/>
    </location>
</feature>